<keyword evidence="7" id="KW-0689">Ribosomal protein</keyword>
<sequence>MEWVEVSVETKTEAADLVTAAFTDIGAGGVEIDDPALINAYIDEGRWDYRDMERKPETGMVVVRSYLANDEELDGKVRTLKASLEYMKGRGADLGTAKVSTNIRNDEDWVDNWKKYFHTDKVGKNLVIQPSWEEYEAQPDDIVLRLDPGAAFGTGTHPTTSMCLRALEELVKPDMTVFDVGTGSGVLAIAAAKLGASKVVAADYDATAVKSAKFNSAENGTESIIEIKQSDLLKEFSGKAKLITANLIADLVIRLFDELDDHLEKGGRLLASGIILSREEDVVAAAKLHGLFIVQRHEEKEWLALEIIREEDR</sequence>
<gene>
    <name evidence="6" type="primary">prmA</name>
    <name evidence="7" type="ORF">SAMN02745190_00414</name>
</gene>
<dbReference type="Gene3D" id="3.40.50.150">
    <property type="entry name" value="Vaccinia Virus protein VP39"/>
    <property type="match status" value="1"/>
</dbReference>
<dbReference type="InterPro" id="IPR029063">
    <property type="entry name" value="SAM-dependent_MTases_sf"/>
</dbReference>
<dbReference type="EMBL" id="FQUG01000002">
    <property type="protein sequence ID" value="SHE41272.1"/>
    <property type="molecule type" value="Genomic_DNA"/>
</dbReference>
<dbReference type="PIRSF" id="PIRSF000401">
    <property type="entry name" value="RPL11_MTase"/>
    <property type="match status" value="1"/>
</dbReference>
<feature type="binding site" evidence="6">
    <location>
        <position position="160"/>
    </location>
    <ligand>
        <name>S-adenosyl-L-methionine</name>
        <dbReference type="ChEBI" id="CHEBI:59789"/>
    </ligand>
</feature>
<dbReference type="STRING" id="1123243.SAMN02745190_00414"/>
<evidence type="ECO:0000313" key="7">
    <source>
        <dbReference type="EMBL" id="SHE41272.1"/>
    </source>
</evidence>
<dbReference type="OrthoDB" id="9785995at2"/>
<dbReference type="InterPro" id="IPR050078">
    <property type="entry name" value="Ribosomal_L11_MeTrfase_PrmA"/>
</dbReference>
<dbReference type="GO" id="GO:0032259">
    <property type="term" value="P:methylation"/>
    <property type="evidence" value="ECO:0007669"/>
    <property type="project" value="UniProtKB-KW"/>
</dbReference>
<dbReference type="RefSeq" id="WP_072934510.1">
    <property type="nucleotide sequence ID" value="NZ_FQUG01000002.1"/>
</dbReference>
<keyword evidence="8" id="KW-1185">Reference proteome</keyword>
<keyword evidence="4 6" id="KW-0808">Transferase</keyword>
<name>A0A1M4T9P6_9FIRM</name>
<keyword evidence="3 6" id="KW-0489">Methyltransferase</keyword>
<evidence type="ECO:0000256" key="5">
    <source>
        <dbReference type="ARBA" id="ARBA00022691"/>
    </source>
</evidence>
<dbReference type="GO" id="GO:0016279">
    <property type="term" value="F:protein-lysine N-methyltransferase activity"/>
    <property type="evidence" value="ECO:0007669"/>
    <property type="project" value="RHEA"/>
</dbReference>
<dbReference type="EC" id="2.1.1.-" evidence="6"/>
<evidence type="ECO:0000256" key="2">
    <source>
        <dbReference type="ARBA" id="ARBA00022490"/>
    </source>
</evidence>
<comment type="function">
    <text evidence="6">Methylates ribosomal protein L11.</text>
</comment>
<feature type="binding site" evidence="6">
    <location>
        <position position="203"/>
    </location>
    <ligand>
        <name>S-adenosyl-L-methionine</name>
        <dbReference type="ChEBI" id="CHEBI:59789"/>
    </ligand>
</feature>
<accession>A0A1M4T9P6</accession>
<organism evidence="7 8">
    <name type="scientific">Schwartzia succinivorans DSM 10502</name>
    <dbReference type="NCBI Taxonomy" id="1123243"/>
    <lineage>
        <taxon>Bacteria</taxon>
        <taxon>Bacillati</taxon>
        <taxon>Bacillota</taxon>
        <taxon>Negativicutes</taxon>
        <taxon>Selenomonadales</taxon>
        <taxon>Selenomonadaceae</taxon>
        <taxon>Schwartzia</taxon>
    </lineage>
</organism>
<feature type="binding site" evidence="6">
    <location>
        <position position="181"/>
    </location>
    <ligand>
        <name>S-adenosyl-L-methionine</name>
        <dbReference type="ChEBI" id="CHEBI:59789"/>
    </ligand>
</feature>
<comment type="subcellular location">
    <subcellularLocation>
        <location evidence="6">Cytoplasm</location>
    </subcellularLocation>
</comment>
<dbReference type="HAMAP" id="MF_00735">
    <property type="entry name" value="Methyltr_PrmA"/>
    <property type="match status" value="1"/>
</dbReference>
<dbReference type="GO" id="GO:0005840">
    <property type="term" value="C:ribosome"/>
    <property type="evidence" value="ECO:0007669"/>
    <property type="project" value="UniProtKB-KW"/>
</dbReference>
<feature type="binding site" evidence="6">
    <location>
        <position position="246"/>
    </location>
    <ligand>
        <name>S-adenosyl-L-methionine</name>
        <dbReference type="ChEBI" id="CHEBI:59789"/>
    </ligand>
</feature>
<keyword evidence="2 6" id="KW-0963">Cytoplasm</keyword>
<dbReference type="InterPro" id="IPR004498">
    <property type="entry name" value="Ribosomal_PrmA_MeTrfase"/>
</dbReference>
<evidence type="ECO:0000256" key="3">
    <source>
        <dbReference type="ARBA" id="ARBA00022603"/>
    </source>
</evidence>
<keyword evidence="7" id="KW-0687">Ribonucleoprotein</keyword>
<comment type="catalytic activity">
    <reaction evidence="6">
        <text>L-lysyl-[protein] + 3 S-adenosyl-L-methionine = N(6),N(6),N(6)-trimethyl-L-lysyl-[protein] + 3 S-adenosyl-L-homocysteine + 3 H(+)</text>
        <dbReference type="Rhea" id="RHEA:54192"/>
        <dbReference type="Rhea" id="RHEA-COMP:9752"/>
        <dbReference type="Rhea" id="RHEA-COMP:13826"/>
        <dbReference type="ChEBI" id="CHEBI:15378"/>
        <dbReference type="ChEBI" id="CHEBI:29969"/>
        <dbReference type="ChEBI" id="CHEBI:57856"/>
        <dbReference type="ChEBI" id="CHEBI:59789"/>
        <dbReference type="ChEBI" id="CHEBI:61961"/>
    </reaction>
</comment>
<dbReference type="PANTHER" id="PTHR43648">
    <property type="entry name" value="ELECTRON TRANSFER FLAVOPROTEIN BETA SUBUNIT LYSINE METHYLTRANSFERASE"/>
    <property type="match status" value="1"/>
</dbReference>
<dbReference type="GO" id="GO:0005737">
    <property type="term" value="C:cytoplasm"/>
    <property type="evidence" value="ECO:0007669"/>
    <property type="project" value="UniProtKB-SubCell"/>
</dbReference>
<dbReference type="SUPFAM" id="SSF53335">
    <property type="entry name" value="S-adenosyl-L-methionine-dependent methyltransferases"/>
    <property type="match status" value="1"/>
</dbReference>
<evidence type="ECO:0000313" key="8">
    <source>
        <dbReference type="Proteomes" id="UP000184404"/>
    </source>
</evidence>
<keyword evidence="5 6" id="KW-0949">S-adenosyl-L-methionine</keyword>
<dbReference type="AlphaFoldDB" id="A0A1M4T9P6"/>
<reference evidence="7 8" key="1">
    <citation type="submission" date="2016-11" db="EMBL/GenBank/DDBJ databases">
        <authorList>
            <person name="Jaros S."/>
            <person name="Januszkiewicz K."/>
            <person name="Wedrychowicz H."/>
        </authorList>
    </citation>
    <scope>NUCLEOTIDE SEQUENCE [LARGE SCALE GENOMIC DNA]</scope>
    <source>
        <strain evidence="7 8">DSM 10502</strain>
    </source>
</reference>
<proteinExistence type="inferred from homology"/>
<protein>
    <recommendedName>
        <fullName evidence="6">Ribosomal protein L11 methyltransferase</fullName>
        <shortName evidence="6">L11 Mtase</shortName>
        <ecNumber evidence="6">2.1.1.-</ecNumber>
    </recommendedName>
</protein>
<evidence type="ECO:0000256" key="4">
    <source>
        <dbReference type="ARBA" id="ARBA00022679"/>
    </source>
</evidence>
<dbReference type="PANTHER" id="PTHR43648:SF1">
    <property type="entry name" value="ELECTRON TRANSFER FLAVOPROTEIN BETA SUBUNIT LYSINE METHYLTRANSFERASE"/>
    <property type="match status" value="1"/>
</dbReference>
<evidence type="ECO:0000256" key="6">
    <source>
        <dbReference type="HAMAP-Rule" id="MF_00735"/>
    </source>
</evidence>
<dbReference type="NCBIfam" id="TIGR00406">
    <property type="entry name" value="prmA"/>
    <property type="match status" value="1"/>
</dbReference>
<evidence type="ECO:0000256" key="1">
    <source>
        <dbReference type="ARBA" id="ARBA00009741"/>
    </source>
</evidence>
<dbReference type="Pfam" id="PF06325">
    <property type="entry name" value="PrmA"/>
    <property type="match status" value="1"/>
</dbReference>
<comment type="similarity">
    <text evidence="1 6">Belongs to the methyltransferase superfamily. PrmA family.</text>
</comment>
<dbReference type="CDD" id="cd02440">
    <property type="entry name" value="AdoMet_MTases"/>
    <property type="match status" value="1"/>
</dbReference>
<dbReference type="Proteomes" id="UP000184404">
    <property type="component" value="Unassembled WGS sequence"/>
</dbReference>